<evidence type="ECO:0000256" key="6">
    <source>
        <dbReference type="ARBA" id="ARBA00022553"/>
    </source>
</evidence>
<dbReference type="GeneID" id="108261106"/>
<dbReference type="FunFam" id="3.90.810.10:FF:000003">
    <property type="entry name" value="Neural Wiskott-Aldrich syndrome protein-like"/>
    <property type="match status" value="4"/>
</dbReference>
<feature type="domain" description="CRIB" evidence="13">
    <location>
        <begin position="11"/>
        <end position="47"/>
    </location>
</feature>
<dbReference type="PANTHER" id="PTHR13502">
    <property type="entry name" value="CDC42 SMALL EFFECTOR PROTEIN HOMOLOG"/>
    <property type="match status" value="1"/>
</dbReference>
<dbReference type="SUPFAM" id="SSF47912">
    <property type="entry name" value="Wiscott-Aldrich syndrome protein, WASP, C-terminal domain"/>
    <property type="match status" value="4"/>
</dbReference>
<keyword evidence="10" id="KW-0206">Cytoskeleton</keyword>
<feature type="region of interest" description="Disordered" evidence="12">
    <location>
        <begin position="77"/>
        <end position="99"/>
    </location>
</feature>
<protein>
    <submittedName>
        <fullName evidence="15 16">Uncharacterized protein LOC108261106</fullName>
    </submittedName>
</protein>
<keyword evidence="9" id="KW-0564">Palmitate</keyword>
<keyword evidence="11" id="KW-0449">Lipoprotein</keyword>
<feature type="domain" description="CRIB" evidence="13">
    <location>
        <begin position="137"/>
        <end position="180"/>
    </location>
</feature>
<evidence type="ECO:0000259" key="13">
    <source>
        <dbReference type="SMART" id="SM00285"/>
    </source>
</evidence>
<feature type="region of interest" description="Disordered" evidence="12">
    <location>
        <begin position="1"/>
        <end position="21"/>
    </location>
</feature>
<dbReference type="InterPro" id="IPR000095">
    <property type="entry name" value="CRIB_dom"/>
</dbReference>
<dbReference type="RefSeq" id="XP_053544250.1">
    <property type="nucleotide sequence ID" value="XM_053688275.1"/>
</dbReference>
<dbReference type="InterPro" id="IPR039056">
    <property type="entry name" value="SPEC"/>
</dbReference>
<evidence type="ECO:0000313" key="15">
    <source>
        <dbReference type="RefSeq" id="XP_053544250.1"/>
    </source>
</evidence>
<evidence type="ECO:0000256" key="2">
    <source>
        <dbReference type="ARBA" id="ARBA00004245"/>
    </source>
</evidence>
<dbReference type="GO" id="GO:0035023">
    <property type="term" value="P:regulation of Rho protein signal transduction"/>
    <property type="evidence" value="ECO:0007669"/>
    <property type="project" value="InterPro"/>
</dbReference>
<dbReference type="KEGG" id="ipu:108261106"/>
<gene>
    <name evidence="15 16" type="primary">LOC108261106</name>
</gene>
<feature type="region of interest" description="Disordered" evidence="12">
    <location>
        <begin position="345"/>
        <end position="368"/>
    </location>
</feature>
<dbReference type="SMART" id="SM00285">
    <property type="entry name" value="PBD"/>
    <property type="match status" value="4"/>
</dbReference>
<keyword evidence="4" id="KW-1003">Cell membrane</keyword>
<dbReference type="GO" id="GO:0007015">
    <property type="term" value="P:actin filament organization"/>
    <property type="evidence" value="ECO:0007669"/>
    <property type="project" value="InterPro"/>
</dbReference>
<keyword evidence="5" id="KW-0963">Cytoplasm</keyword>
<feature type="domain" description="CRIB" evidence="13">
    <location>
        <begin position="270"/>
        <end position="313"/>
    </location>
</feature>
<dbReference type="RefSeq" id="XP_053544251.1">
    <property type="nucleotide sequence ID" value="XM_053688276.1"/>
</dbReference>
<dbReference type="GO" id="GO:0008360">
    <property type="term" value="P:regulation of cell shape"/>
    <property type="evidence" value="ECO:0007669"/>
    <property type="project" value="UniProtKB-KW"/>
</dbReference>
<accession>A0A9F7RKS7</accession>
<dbReference type="CDD" id="cd00132">
    <property type="entry name" value="CRIB"/>
    <property type="match status" value="4"/>
</dbReference>
<evidence type="ECO:0000256" key="7">
    <source>
        <dbReference type="ARBA" id="ARBA00022960"/>
    </source>
</evidence>
<dbReference type="GO" id="GO:0031267">
    <property type="term" value="F:small GTPase binding"/>
    <property type="evidence" value="ECO:0007669"/>
    <property type="project" value="InterPro"/>
</dbReference>
<evidence type="ECO:0000256" key="11">
    <source>
        <dbReference type="ARBA" id="ARBA00023288"/>
    </source>
</evidence>
<keyword evidence="8" id="KW-0472">Membrane</keyword>
<evidence type="ECO:0000313" key="14">
    <source>
        <dbReference type="Proteomes" id="UP000221080"/>
    </source>
</evidence>
<feature type="compositionally biased region" description="Pro residues" evidence="12">
    <location>
        <begin position="218"/>
        <end position="233"/>
    </location>
</feature>
<dbReference type="InterPro" id="IPR011026">
    <property type="entry name" value="WAS_C"/>
</dbReference>
<evidence type="ECO:0000256" key="8">
    <source>
        <dbReference type="ARBA" id="ARBA00023136"/>
    </source>
</evidence>
<keyword evidence="7" id="KW-0133">Cell shape</keyword>
<keyword evidence="6" id="KW-0597">Phosphoprotein</keyword>
<dbReference type="GO" id="GO:0005856">
    <property type="term" value="C:cytoskeleton"/>
    <property type="evidence" value="ECO:0007669"/>
    <property type="project" value="UniProtKB-SubCell"/>
</dbReference>
<dbReference type="Gene3D" id="3.90.810.10">
    <property type="entry name" value="CRIB domain"/>
    <property type="match status" value="4"/>
</dbReference>
<evidence type="ECO:0000256" key="5">
    <source>
        <dbReference type="ARBA" id="ARBA00022490"/>
    </source>
</evidence>
<feature type="compositionally biased region" description="Pro residues" evidence="12">
    <location>
        <begin position="351"/>
        <end position="366"/>
    </location>
</feature>
<evidence type="ECO:0000313" key="16">
    <source>
        <dbReference type="RefSeq" id="XP_053544251.1"/>
    </source>
</evidence>
<dbReference type="Proteomes" id="UP000221080">
    <property type="component" value="Chromosome 19"/>
</dbReference>
<dbReference type="InterPro" id="IPR036936">
    <property type="entry name" value="CRIB_dom_sf"/>
</dbReference>
<comment type="similarity">
    <text evidence="3">Belongs to the CDC42SE/SPEC family.</text>
</comment>
<feature type="domain" description="CRIB" evidence="13">
    <location>
        <begin position="403"/>
        <end position="446"/>
    </location>
</feature>
<evidence type="ECO:0000256" key="9">
    <source>
        <dbReference type="ARBA" id="ARBA00023139"/>
    </source>
</evidence>
<dbReference type="GO" id="GO:0005886">
    <property type="term" value="C:plasma membrane"/>
    <property type="evidence" value="ECO:0007669"/>
    <property type="project" value="UniProtKB-SubCell"/>
</dbReference>
<organism evidence="14 16">
    <name type="scientific">Ictalurus punctatus</name>
    <name type="common">Channel catfish</name>
    <name type="synonym">Silurus punctatus</name>
    <dbReference type="NCBI Taxonomy" id="7998"/>
    <lineage>
        <taxon>Eukaryota</taxon>
        <taxon>Metazoa</taxon>
        <taxon>Chordata</taxon>
        <taxon>Craniata</taxon>
        <taxon>Vertebrata</taxon>
        <taxon>Euteleostomi</taxon>
        <taxon>Actinopterygii</taxon>
        <taxon>Neopterygii</taxon>
        <taxon>Teleostei</taxon>
        <taxon>Ostariophysi</taxon>
        <taxon>Siluriformes</taxon>
        <taxon>Ictaluridae</taxon>
        <taxon>Ictalurus</taxon>
    </lineage>
</organism>
<evidence type="ECO:0000256" key="12">
    <source>
        <dbReference type="SAM" id="MobiDB-lite"/>
    </source>
</evidence>
<reference evidence="14" key="1">
    <citation type="journal article" date="2016" name="Nat. Commun.">
        <title>The channel catfish genome sequence provides insights into the evolution of scale formation in teleosts.</title>
        <authorList>
            <person name="Liu Z."/>
            <person name="Liu S."/>
            <person name="Yao J."/>
            <person name="Bao L."/>
            <person name="Zhang J."/>
            <person name="Li Y."/>
            <person name="Jiang C."/>
            <person name="Sun L."/>
            <person name="Wang R."/>
            <person name="Zhang Y."/>
            <person name="Zhou T."/>
            <person name="Zeng Q."/>
            <person name="Fu Q."/>
            <person name="Gao S."/>
            <person name="Li N."/>
            <person name="Koren S."/>
            <person name="Jiang Y."/>
            <person name="Zimin A."/>
            <person name="Xu P."/>
            <person name="Phillippy A.M."/>
            <person name="Geng X."/>
            <person name="Song L."/>
            <person name="Sun F."/>
            <person name="Li C."/>
            <person name="Wang X."/>
            <person name="Chen A."/>
            <person name="Jin Y."/>
            <person name="Yuan Z."/>
            <person name="Yang Y."/>
            <person name="Tan S."/>
            <person name="Peatman E."/>
            <person name="Lu J."/>
            <person name="Qin Z."/>
            <person name="Dunham R."/>
            <person name="Li Z."/>
            <person name="Sonstegard T."/>
            <person name="Feng J."/>
            <person name="Danzmann R.G."/>
            <person name="Schroeder S."/>
            <person name="Scheffler B."/>
            <person name="Duke M.V."/>
            <person name="Ballard L."/>
            <person name="Kucuktas H."/>
            <person name="Kaltenboeck L."/>
            <person name="Liu H."/>
            <person name="Armbruster J."/>
            <person name="Xie Y."/>
            <person name="Kirby M.L."/>
            <person name="Tian Y."/>
            <person name="Flanagan M.E."/>
            <person name="Mu W."/>
            <person name="Waldbieser G.C."/>
        </authorList>
    </citation>
    <scope>NUCLEOTIDE SEQUENCE [LARGE SCALE GENOMIC DNA]</scope>
    <source>
        <strain evidence="14">SDA103</strain>
    </source>
</reference>
<keyword evidence="14" id="KW-1185">Reference proteome</keyword>
<comment type="subcellular location">
    <subcellularLocation>
        <location evidence="1">Cell membrane</location>
        <topology evidence="1">Lipid-anchor</topology>
    </subcellularLocation>
    <subcellularLocation>
        <location evidence="2">Cytoplasm</location>
        <location evidence="2">Cytoskeleton</location>
    </subcellularLocation>
</comment>
<feature type="region of interest" description="Disordered" evidence="12">
    <location>
        <begin position="212"/>
        <end position="233"/>
    </location>
</feature>
<evidence type="ECO:0000256" key="3">
    <source>
        <dbReference type="ARBA" id="ARBA00005720"/>
    </source>
</evidence>
<reference evidence="15 16" key="2">
    <citation type="submission" date="2025-04" db="UniProtKB">
        <authorList>
            <consortium name="RefSeq"/>
        </authorList>
    </citation>
    <scope>IDENTIFICATION</scope>
    <source>
        <tissue evidence="15 16">Blood</tissue>
    </source>
</reference>
<dbReference type="AlphaFoldDB" id="A0A9F7RKS7"/>
<proteinExistence type="inferred from homology"/>
<evidence type="ECO:0000256" key="4">
    <source>
        <dbReference type="ARBA" id="ARBA00022475"/>
    </source>
</evidence>
<sequence>METPDLDTDNVSPHSKTRHVGHVGWDPNTGFDVNNLDPELKNLFDMCGISEAQLKDQKTSKVIYDFIEKKGGVEAVKTEIRRQAPPTPPPPSRSGVPPPLQMTKGVSKMLFCKLHGKRSESPAPSRISVKSDESMFMPLNFKDGDSSLLHGHVGHVGWDPNTGFDVNNLDPELKNLFDMCGISEAQLKDQKTSKVIYDFIEKKGGVEAVKTEIRRQAPPTPPPPSRSGVPPPVQMTKGVSKMLCSKLHGKRSESPAPSRISVKSDESMFMPLNFKDGDSSLLHGHVGHVGWDPNTGFDVNNLDPELKKLFDVCGISEAQLKDQKTSKVIYDFIEKKGGVEAVKTEIRRQAPPTPPPPSRSGVPPPVQMTKGVSKMLFSKLHGKRSESPAPSRISVKSDESMFMPLNFKDGDSSLLHGHVGHVGWDPNTGFDVNNLDPELKKLFDVCGISEAQLKDQKTSKVIYDFIEKKGGVEAVKE</sequence>
<dbReference type="Pfam" id="PF00786">
    <property type="entry name" value="PBD"/>
    <property type="match status" value="4"/>
</dbReference>
<feature type="compositionally biased region" description="Pro residues" evidence="12">
    <location>
        <begin position="85"/>
        <end position="99"/>
    </location>
</feature>
<dbReference type="OrthoDB" id="8963340at2759"/>
<dbReference type="PANTHER" id="PTHR13502:SF9">
    <property type="entry name" value="CRIB DOMAIN-CONTAINING PROTEIN"/>
    <property type="match status" value="1"/>
</dbReference>
<name>A0A9F7RKS7_ICTPU</name>
<evidence type="ECO:0000256" key="1">
    <source>
        <dbReference type="ARBA" id="ARBA00004193"/>
    </source>
</evidence>
<evidence type="ECO:0000256" key="10">
    <source>
        <dbReference type="ARBA" id="ARBA00023212"/>
    </source>
</evidence>